<proteinExistence type="predicted"/>
<protein>
    <submittedName>
        <fullName evidence="1">Uncharacterized protein</fullName>
    </submittedName>
</protein>
<dbReference type="EMBL" id="JAATIQ010000098">
    <property type="protein sequence ID" value="KAF4383377.1"/>
    <property type="molecule type" value="Genomic_DNA"/>
</dbReference>
<accession>A0A7J6GKI5</accession>
<comment type="caution">
    <text evidence="1">The sequence shown here is derived from an EMBL/GenBank/DDBJ whole genome shotgun (WGS) entry which is preliminary data.</text>
</comment>
<sequence length="207" mass="23275">MSLSVLPKIFTSQGIDVPTIEAVLDATPTILNAEARSDMSRPFTSEERQWDHTTLQSNFCQVDIDRICTIPLNLFPSDEILIWHHSSTSYQLASNLAAQTETSTSSSSANWWQLFGASNYPRNCTSSLGKSSMSIQDYLVHVSTKLSKDQLEQFKIILWCIWFERNAETHEKKAKTAALLLRFATSYLTDYKKANTNSITASHATQS</sequence>
<gene>
    <name evidence="1" type="ORF">G4B88_023951</name>
</gene>
<name>A0A7J6GKI5_CANSA</name>
<evidence type="ECO:0000313" key="2">
    <source>
        <dbReference type="Proteomes" id="UP000583929"/>
    </source>
</evidence>
<organism evidence="1 2">
    <name type="scientific">Cannabis sativa</name>
    <name type="common">Hemp</name>
    <name type="synonym">Marijuana</name>
    <dbReference type="NCBI Taxonomy" id="3483"/>
    <lineage>
        <taxon>Eukaryota</taxon>
        <taxon>Viridiplantae</taxon>
        <taxon>Streptophyta</taxon>
        <taxon>Embryophyta</taxon>
        <taxon>Tracheophyta</taxon>
        <taxon>Spermatophyta</taxon>
        <taxon>Magnoliopsida</taxon>
        <taxon>eudicotyledons</taxon>
        <taxon>Gunneridae</taxon>
        <taxon>Pentapetalae</taxon>
        <taxon>rosids</taxon>
        <taxon>fabids</taxon>
        <taxon>Rosales</taxon>
        <taxon>Cannabaceae</taxon>
        <taxon>Cannabis</taxon>
    </lineage>
</organism>
<dbReference type="Proteomes" id="UP000583929">
    <property type="component" value="Unassembled WGS sequence"/>
</dbReference>
<dbReference type="AlphaFoldDB" id="A0A7J6GKI5"/>
<reference evidence="1 2" key="1">
    <citation type="journal article" date="2020" name="bioRxiv">
        <title>Sequence and annotation of 42 cannabis genomes reveals extensive copy number variation in cannabinoid synthesis and pathogen resistance genes.</title>
        <authorList>
            <person name="Mckernan K.J."/>
            <person name="Helbert Y."/>
            <person name="Kane L.T."/>
            <person name="Ebling H."/>
            <person name="Zhang L."/>
            <person name="Liu B."/>
            <person name="Eaton Z."/>
            <person name="Mclaughlin S."/>
            <person name="Kingan S."/>
            <person name="Baybayan P."/>
            <person name="Concepcion G."/>
            <person name="Jordan M."/>
            <person name="Riva A."/>
            <person name="Barbazuk W."/>
            <person name="Harkins T."/>
        </authorList>
    </citation>
    <scope>NUCLEOTIDE SEQUENCE [LARGE SCALE GENOMIC DNA]</scope>
    <source>
        <strain evidence="2">cv. Jamaican Lion 4</strain>
        <tissue evidence="1">Leaf</tissue>
    </source>
</reference>
<evidence type="ECO:0000313" key="1">
    <source>
        <dbReference type="EMBL" id="KAF4383377.1"/>
    </source>
</evidence>
<keyword evidence="2" id="KW-1185">Reference proteome</keyword>